<comment type="subcellular location">
    <subcellularLocation>
        <location evidence="1">Membrane</location>
        <topology evidence="1">Multi-pass membrane protein</topology>
    </subcellularLocation>
</comment>
<accession>A0A9D0Z0D1</accession>
<dbReference type="Proteomes" id="UP000886725">
    <property type="component" value="Unassembled WGS sequence"/>
</dbReference>
<sequence>MNTIIVSFLITTLAGFATMLGVIPIFFHTRKEKIIPVSLAFSAGVMLCISLLSLIPEAASYMQAEWKQIYAMIGTGVFLGLGILFSAIIDSKIDQKISSNALYRLGIISVIALMLHNIPEGITTFISSHHDLSLGITLSIGIALHNIPEGISIAIPIYYATKNKKKAIFLTFISGFSELLGAILAYLFLAPYITSFSLGIILSVTAGIMIHISCFELLPTAWKYASPIRIIIAFLFGFYVMILCHDFLVF</sequence>
<feature type="transmembrane region" description="Helical" evidence="5">
    <location>
        <begin position="195"/>
        <end position="218"/>
    </location>
</feature>
<gene>
    <name evidence="6" type="ORF">IAC85_05855</name>
</gene>
<evidence type="ECO:0000256" key="1">
    <source>
        <dbReference type="ARBA" id="ARBA00004141"/>
    </source>
</evidence>
<evidence type="ECO:0000256" key="4">
    <source>
        <dbReference type="ARBA" id="ARBA00023136"/>
    </source>
</evidence>
<feature type="transmembrane region" description="Helical" evidence="5">
    <location>
        <begin position="6"/>
        <end position="27"/>
    </location>
</feature>
<evidence type="ECO:0000256" key="2">
    <source>
        <dbReference type="ARBA" id="ARBA00022692"/>
    </source>
</evidence>
<dbReference type="PANTHER" id="PTHR11040:SF210">
    <property type="entry name" value="ZINC-REGULATED TRANSPORTER 3"/>
    <property type="match status" value="1"/>
</dbReference>
<evidence type="ECO:0000313" key="6">
    <source>
        <dbReference type="EMBL" id="HIQ65243.1"/>
    </source>
</evidence>
<name>A0A9D0Z0D1_9FIRM</name>
<protein>
    <submittedName>
        <fullName evidence="6">ZIP family metal transporter</fullName>
    </submittedName>
</protein>
<feature type="transmembrane region" description="Helical" evidence="5">
    <location>
        <begin position="101"/>
        <end position="118"/>
    </location>
</feature>
<feature type="transmembrane region" description="Helical" evidence="5">
    <location>
        <begin position="34"/>
        <end position="56"/>
    </location>
</feature>
<feature type="transmembrane region" description="Helical" evidence="5">
    <location>
        <begin position="68"/>
        <end position="89"/>
    </location>
</feature>
<dbReference type="EMBL" id="DVFU01000113">
    <property type="protein sequence ID" value="HIQ65243.1"/>
    <property type="molecule type" value="Genomic_DNA"/>
</dbReference>
<evidence type="ECO:0000256" key="3">
    <source>
        <dbReference type="ARBA" id="ARBA00022989"/>
    </source>
</evidence>
<dbReference type="Pfam" id="PF02535">
    <property type="entry name" value="Zip"/>
    <property type="match status" value="1"/>
</dbReference>
<reference evidence="6" key="1">
    <citation type="submission" date="2020-10" db="EMBL/GenBank/DDBJ databases">
        <authorList>
            <person name="Gilroy R."/>
        </authorList>
    </citation>
    <scope>NUCLEOTIDE SEQUENCE</scope>
    <source>
        <strain evidence="6">CHK165-10780</strain>
    </source>
</reference>
<feature type="transmembrane region" description="Helical" evidence="5">
    <location>
        <begin position="230"/>
        <end position="248"/>
    </location>
</feature>
<dbReference type="GO" id="GO:0016020">
    <property type="term" value="C:membrane"/>
    <property type="evidence" value="ECO:0007669"/>
    <property type="project" value="UniProtKB-SubCell"/>
</dbReference>
<feature type="transmembrane region" description="Helical" evidence="5">
    <location>
        <begin position="138"/>
        <end position="160"/>
    </location>
</feature>
<evidence type="ECO:0000313" key="7">
    <source>
        <dbReference type="Proteomes" id="UP000886725"/>
    </source>
</evidence>
<keyword evidence="4 5" id="KW-0472">Membrane</keyword>
<organism evidence="6 7">
    <name type="scientific">Candidatus Faecenecus gallistercoris</name>
    <dbReference type="NCBI Taxonomy" id="2840793"/>
    <lineage>
        <taxon>Bacteria</taxon>
        <taxon>Bacillati</taxon>
        <taxon>Bacillota</taxon>
        <taxon>Bacillota incertae sedis</taxon>
        <taxon>Candidatus Faecenecus</taxon>
    </lineage>
</organism>
<keyword evidence="3 5" id="KW-1133">Transmembrane helix</keyword>
<comment type="caution">
    <text evidence="6">The sequence shown here is derived from an EMBL/GenBank/DDBJ whole genome shotgun (WGS) entry which is preliminary data.</text>
</comment>
<reference evidence="6" key="2">
    <citation type="journal article" date="2021" name="PeerJ">
        <title>Extensive microbial diversity within the chicken gut microbiome revealed by metagenomics and culture.</title>
        <authorList>
            <person name="Gilroy R."/>
            <person name="Ravi A."/>
            <person name="Getino M."/>
            <person name="Pursley I."/>
            <person name="Horton D.L."/>
            <person name="Alikhan N.F."/>
            <person name="Baker D."/>
            <person name="Gharbi K."/>
            <person name="Hall N."/>
            <person name="Watson M."/>
            <person name="Adriaenssens E.M."/>
            <person name="Foster-Nyarko E."/>
            <person name="Jarju S."/>
            <person name="Secka A."/>
            <person name="Antonio M."/>
            <person name="Oren A."/>
            <person name="Chaudhuri R.R."/>
            <person name="La Ragione R."/>
            <person name="Hildebrand F."/>
            <person name="Pallen M.J."/>
        </authorList>
    </citation>
    <scope>NUCLEOTIDE SEQUENCE</scope>
    <source>
        <strain evidence="6">CHK165-10780</strain>
    </source>
</reference>
<proteinExistence type="predicted"/>
<dbReference type="AlphaFoldDB" id="A0A9D0Z0D1"/>
<dbReference type="PANTHER" id="PTHR11040">
    <property type="entry name" value="ZINC/IRON TRANSPORTER"/>
    <property type="match status" value="1"/>
</dbReference>
<dbReference type="GO" id="GO:0005385">
    <property type="term" value="F:zinc ion transmembrane transporter activity"/>
    <property type="evidence" value="ECO:0007669"/>
    <property type="project" value="TreeGrafter"/>
</dbReference>
<evidence type="ECO:0000256" key="5">
    <source>
        <dbReference type="SAM" id="Phobius"/>
    </source>
</evidence>
<keyword evidence="2 5" id="KW-0812">Transmembrane</keyword>
<feature type="transmembrane region" description="Helical" evidence="5">
    <location>
        <begin position="167"/>
        <end position="189"/>
    </location>
</feature>
<dbReference type="InterPro" id="IPR003689">
    <property type="entry name" value="ZIP"/>
</dbReference>